<dbReference type="InterPro" id="IPR052035">
    <property type="entry name" value="ZnF_BED_domain_contain"/>
</dbReference>
<evidence type="ECO:0000256" key="4">
    <source>
        <dbReference type="ARBA" id="ARBA00022833"/>
    </source>
</evidence>
<evidence type="ECO:0000313" key="10">
    <source>
        <dbReference type="Proteomes" id="UP000615446"/>
    </source>
</evidence>
<dbReference type="PANTHER" id="PTHR46481:SF10">
    <property type="entry name" value="ZINC FINGER BED DOMAIN-CONTAINING PROTEIN 39"/>
    <property type="match status" value="1"/>
</dbReference>
<feature type="region of interest" description="Disordered" evidence="6">
    <location>
        <begin position="82"/>
        <end position="125"/>
    </location>
</feature>
<dbReference type="GO" id="GO:0005634">
    <property type="term" value="C:nucleus"/>
    <property type="evidence" value="ECO:0007669"/>
    <property type="project" value="UniProtKB-SubCell"/>
</dbReference>
<evidence type="ECO:0000259" key="8">
    <source>
        <dbReference type="Pfam" id="PF05699"/>
    </source>
</evidence>
<dbReference type="InterPro" id="IPR007021">
    <property type="entry name" value="DUF659"/>
</dbReference>
<evidence type="ECO:0000256" key="6">
    <source>
        <dbReference type="SAM" id="MobiDB-lite"/>
    </source>
</evidence>
<keyword evidence="4" id="KW-0862">Zinc</keyword>
<gene>
    <name evidence="9" type="ORF">RCL2_000891900</name>
</gene>
<keyword evidence="3" id="KW-0863">Zinc-finger</keyword>
<dbReference type="Pfam" id="PF04937">
    <property type="entry name" value="DUF659"/>
    <property type="match status" value="1"/>
</dbReference>
<protein>
    <submittedName>
        <fullName evidence="9">Ribonuclease H-like domain-containing protein</fullName>
    </submittedName>
</protein>
<feature type="domain" description="DUF659" evidence="7">
    <location>
        <begin position="191"/>
        <end position="313"/>
    </location>
</feature>
<dbReference type="InterPro" id="IPR012337">
    <property type="entry name" value="RNaseH-like_sf"/>
</dbReference>
<organism evidence="9 10">
    <name type="scientific">Rhizophagus clarus</name>
    <dbReference type="NCBI Taxonomy" id="94130"/>
    <lineage>
        <taxon>Eukaryota</taxon>
        <taxon>Fungi</taxon>
        <taxon>Fungi incertae sedis</taxon>
        <taxon>Mucoromycota</taxon>
        <taxon>Glomeromycotina</taxon>
        <taxon>Glomeromycetes</taxon>
        <taxon>Glomerales</taxon>
        <taxon>Glomeraceae</taxon>
        <taxon>Rhizophagus</taxon>
    </lineage>
</organism>
<sequence length="706" mass="81699">MGRRSHFLTPYIVVLHTDKKANKSNKYAVCRACISIIGKDEAYKLRFTNTKKECARHIKNCQNFAQKYSPQQITKLLDDAAKDGVKSKPPQKRCHTESSSESPDDDNDDSILEQNKNNNNLEETSNSDGITLDNYIFRPLTIIQEQKLEQLLLDVTVSCGLAFRWIEDPAVKNATDKVSTKLLDNTKDDLFGVTLAFDGWKNVARQHIFGIVLITSTGEMIIWKAINCGGNRGTANEIIRITQQLFAELNQENIKVNGLVTDSASENASARKQLQLLYRDKLFLPCFAHQINLCVGNIFKESNSLTKVGEQAVEIASFFNRAKVWIGKLREEQAAIYKNKYYTLMVPNDNRWNSQYYCFASLLRSKSALKNLATKIEEQESDDLYDFPEEYLNCISDNNWWKKLKELETLILPYCAALNQLQRHNSQLHDVLHCFGNLVIVLRSFDNNNFKNKLLKKLEKRWSDWEQPLLLLAFLLHPGYRTDKFNPQIETLSFPHLGKWVIYYYCAWFNEDPMVILVELEAYRQKKYPYNDATARQFNNNVLEFWNYVRGYSKELYRVAERIFSIAVTTASLERLFSTMGWLHSKRRNRLAHKKVLGMTQILNENEEPNASDDLNVSDDESSDELVETDANIQTGSNWRNIVSRWINMLEDETNEEEDDDDDESDSNNDDGELEISIINISNLPHPARDQNSKWKLNFKIFLLKA</sequence>
<comment type="caution">
    <text evidence="9">The sequence shown here is derived from an EMBL/GenBank/DDBJ whole genome shotgun (WGS) entry which is preliminary data.</text>
</comment>
<dbReference type="SUPFAM" id="SSF53098">
    <property type="entry name" value="Ribonuclease H-like"/>
    <property type="match status" value="1"/>
</dbReference>
<name>A0A8H3L9Q9_9GLOM</name>
<keyword evidence="5" id="KW-0539">Nucleus</keyword>
<accession>A0A8H3L9Q9</accession>
<dbReference type="Pfam" id="PF05699">
    <property type="entry name" value="Dimer_Tnp_hAT"/>
    <property type="match status" value="1"/>
</dbReference>
<evidence type="ECO:0000313" key="9">
    <source>
        <dbReference type="EMBL" id="GES81674.1"/>
    </source>
</evidence>
<dbReference type="AlphaFoldDB" id="A0A8H3L9Q9"/>
<reference evidence="9" key="1">
    <citation type="submission" date="2019-10" db="EMBL/GenBank/DDBJ databases">
        <title>Conservation and host-specific expression of non-tandemly repeated heterogenous ribosome RNA gene in arbuscular mycorrhizal fungi.</title>
        <authorList>
            <person name="Maeda T."/>
            <person name="Kobayashi Y."/>
            <person name="Nakagawa T."/>
            <person name="Ezawa T."/>
            <person name="Yamaguchi K."/>
            <person name="Bino T."/>
            <person name="Nishimoto Y."/>
            <person name="Shigenobu S."/>
            <person name="Kawaguchi M."/>
        </authorList>
    </citation>
    <scope>NUCLEOTIDE SEQUENCE</scope>
    <source>
        <strain evidence="9">HR1</strain>
    </source>
</reference>
<dbReference type="GO" id="GO:0046983">
    <property type="term" value="F:protein dimerization activity"/>
    <property type="evidence" value="ECO:0007669"/>
    <property type="project" value="InterPro"/>
</dbReference>
<keyword evidence="2" id="KW-0479">Metal-binding</keyword>
<evidence type="ECO:0000256" key="1">
    <source>
        <dbReference type="ARBA" id="ARBA00004123"/>
    </source>
</evidence>
<dbReference type="InterPro" id="IPR008906">
    <property type="entry name" value="HATC_C_dom"/>
</dbReference>
<dbReference type="OrthoDB" id="2365019at2759"/>
<dbReference type="Proteomes" id="UP000615446">
    <property type="component" value="Unassembled WGS sequence"/>
</dbReference>
<comment type="subcellular location">
    <subcellularLocation>
        <location evidence="1">Nucleus</location>
    </subcellularLocation>
</comment>
<feature type="domain" description="HAT C-terminal dimerisation" evidence="8">
    <location>
        <begin position="540"/>
        <end position="597"/>
    </location>
</feature>
<evidence type="ECO:0000259" key="7">
    <source>
        <dbReference type="Pfam" id="PF04937"/>
    </source>
</evidence>
<feature type="compositionally biased region" description="Acidic residues" evidence="6">
    <location>
        <begin position="605"/>
        <end position="628"/>
    </location>
</feature>
<dbReference type="GO" id="GO:0008270">
    <property type="term" value="F:zinc ion binding"/>
    <property type="evidence" value="ECO:0007669"/>
    <property type="project" value="UniProtKB-KW"/>
</dbReference>
<feature type="compositionally biased region" description="Acidic residues" evidence="6">
    <location>
        <begin position="102"/>
        <end position="111"/>
    </location>
</feature>
<evidence type="ECO:0000256" key="2">
    <source>
        <dbReference type="ARBA" id="ARBA00022723"/>
    </source>
</evidence>
<proteinExistence type="predicted"/>
<evidence type="ECO:0000256" key="3">
    <source>
        <dbReference type="ARBA" id="ARBA00022771"/>
    </source>
</evidence>
<dbReference type="EMBL" id="BLAL01000058">
    <property type="protein sequence ID" value="GES81674.1"/>
    <property type="molecule type" value="Genomic_DNA"/>
</dbReference>
<dbReference type="PANTHER" id="PTHR46481">
    <property type="entry name" value="ZINC FINGER BED DOMAIN-CONTAINING PROTEIN 4"/>
    <property type="match status" value="1"/>
</dbReference>
<feature type="region of interest" description="Disordered" evidence="6">
    <location>
        <begin position="603"/>
        <end position="628"/>
    </location>
</feature>
<evidence type="ECO:0000256" key="5">
    <source>
        <dbReference type="ARBA" id="ARBA00023242"/>
    </source>
</evidence>